<organism evidence="7 8">
    <name type="scientific">Lactococcus hircilactis</name>
    <dbReference type="NCBI Taxonomy" id="1494462"/>
    <lineage>
        <taxon>Bacteria</taxon>
        <taxon>Bacillati</taxon>
        <taxon>Bacillota</taxon>
        <taxon>Bacilli</taxon>
        <taxon>Lactobacillales</taxon>
        <taxon>Streptococcaceae</taxon>
        <taxon>Lactococcus</taxon>
    </lineage>
</organism>
<dbReference type="SUPFAM" id="SSF52540">
    <property type="entry name" value="P-loop containing nucleoside triphosphate hydrolases"/>
    <property type="match status" value="1"/>
</dbReference>
<dbReference type="Gene3D" id="3.40.50.300">
    <property type="entry name" value="P-loop containing nucleotide triphosphate hydrolases"/>
    <property type="match status" value="2"/>
</dbReference>
<accession>A0A7X1Z6T9</accession>
<gene>
    <name evidence="7" type="ORF">GHI93_02105</name>
</gene>
<dbReference type="PROSITE" id="PS51192">
    <property type="entry name" value="HELICASE_ATP_BIND_1"/>
    <property type="match status" value="1"/>
</dbReference>
<comment type="caution">
    <text evidence="7">The sequence shown here is derived from an EMBL/GenBank/DDBJ whole genome shotgun (WGS) entry which is preliminary data.</text>
</comment>
<sequence>MLIEDHSKYLLKKTRAKSKMFEYDVPLDEHIDVESNAIDLLLITIGVIGNSSNNIWKSETAPIIVSEEDQKELEFSSRFFDALFQSKLELRHQKYYLLLGSIAYYFSDMIGSSMVLSQKLEFGDNFGSSGIAVLIEYFLKGKQDKPDIELLNGKYQDELMRLLTDYELYFEQKRDVDFTFFEKLKNKVYSEGTSRELLLVDALLAIFKKKILHSPQNLMPGFSNISSEVWHEQLGVQEKITELWPAQIKFGIEGVFDGNSGVIQMPTSSGKTTSIALTIQSAFLSGRTNLAVVVAPFRALCKEISDDLGSYFKANSNFVLSQLSDIPNTEELFGTIQLHEEKMQVIVLTPEKFLYLLRNDHTILERMGLVIFDEAHLFDDGSRGADYELLLSTIKLYLDGKKDIQKLLISAVIPNPEELNNWFNNGSGQIIADNTIKSSEKTVAFSDWGESGKSKNGILHFINPENMNEEEFFVPRVVETSNLEKKGKERKQRRFPEYGKTSDIGIYFSIKLIHNGGVAIFCPTKVVADNILKRFIEIEERGYDISTLSRFCKHNEHEKVGRLIEHNYGTENEIYKAALRGIFVHHAGISNGIRNCVEYAIKNNLSRCVVCTSTLAQGVNLPIKYLIVPSFYQAGKEFKVRDFHNLIGRTGRAGKYTEGSIIFSDSTVYPQRFQDRNRWKFEKYTHLLETGNSEKCSSNILKIVQQVSFKEGAITYTVPFKVLVEFRYSDKASYRETIEEWRKVLQSYKVGLETFEERLSILENTLEAIENYILESFAASSESEQDIKVILGQTFGYFLANDEEKRELIHLFELVQEYILNNISENDISIFSKAQLGVFQSEELNNWVLSKVELFNSSENEQDLIRLIFPQLIRYSENNSIKKVIQEEEIANILMKWIAGESYFSILEYCKQNRVTVKDNRPKAKQRDILLSDIIEICDNGFGYSAIMVVNAIAEIVAAVVPNSDVIRKKLNLLSQKMRYGLPDKKAILVYEIGFSDRVVAQRIGEVLFVLNLNKANIKSTIKENKVTITEILSAYPSYFEHVLSEL</sequence>
<evidence type="ECO:0000313" key="8">
    <source>
        <dbReference type="Proteomes" id="UP000439550"/>
    </source>
</evidence>
<dbReference type="SMART" id="SM00487">
    <property type="entry name" value="DEXDc"/>
    <property type="match status" value="1"/>
</dbReference>
<keyword evidence="1" id="KW-0547">Nucleotide-binding</keyword>
<feature type="domain" description="Helicase ATP-binding" evidence="5">
    <location>
        <begin position="252"/>
        <end position="431"/>
    </location>
</feature>
<keyword evidence="4" id="KW-0067">ATP-binding</keyword>
<dbReference type="Pfam" id="PF00270">
    <property type="entry name" value="DEAD"/>
    <property type="match status" value="1"/>
</dbReference>
<evidence type="ECO:0000259" key="5">
    <source>
        <dbReference type="PROSITE" id="PS51192"/>
    </source>
</evidence>
<evidence type="ECO:0000259" key="6">
    <source>
        <dbReference type="PROSITE" id="PS51194"/>
    </source>
</evidence>
<name>A0A7X1Z6T9_9LACT</name>
<dbReference type="GO" id="GO:0003676">
    <property type="term" value="F:nucleic acid binding"/>
    <property type="evidence" value="ECO:0007669"/>
    <property type="project" value="InterPro"/>
</dbReference>
<dbReference type="PANTHER" id="PTHR47961">
    <property type="entry name" value="DNA POLYMERASE THETA, PUTATIVE (AFU_ORTHOLOGUE AFUA_1G05260)-RELATED"/>
    <property type="match status" value="1"/>
</dbReference>
<evidence type="ECO:0000256" key="1">
    <source>
        <dbReference type="ARBA" id="ARBA00022741"/>
    </source>
</evidence>
<reference evidence="7 8" key="1">
    <citation type="submission" date="2019-10" db="EMBL/GenBank/DDBJ databases">
        <authorList>
            <person name="Dong K."/>
        </authorList>
    </citation>
    <scope>NUCLEOTIDE SEQUENCE [LARGE SCALE GENOMIC DNA]</scope>
    <source>
        <strain evidence="7 8">DSM 28960</strain>
    </source>
</reference>
<keyword evidence="3 7" id="KW-0347">Helicase</keyword>
<dbReference type="InterPro" id="IPR014001">
    <property type="entry name" value="Helicase_ATP-bd"/>
</dbReference>
<feature type="domain" description="Helicase C-terminal" evidence="6">
    <location>
        <begin position="505"/>
        <end position="692"/>
    </location>
</feature>
<dbReference type="EMBL" id="WITJ01000003">
    <property type="protein sequence ID" value="MQW38743.1"/>
    <property type="molecule type" value="Genomic_DNA"/>
</dbReference>
<dbReference type="InterPro" id="IPR011545">
    <property type="entry name" value="DEAD/DEAH_box_helicase_dom"/>
</dbReference>
<dbReference type="GO" id="GO:0016787">
    <property type="term" value="F:hydrolase activity"/>
    <property type="evidence" value="ECO:0007669"/>
    <property type="project" value="UniProtKB-KW"/>
</dbReference>
<dbReference type="InterPro" id="IPR027417">
    <property type="entry name" value="P-loop_NTPase"/>
</dbReference>
<evidence type="ECO:0000256" key="2">
    <source>
        <dbReference type="ARBA" id="ARBA00022801"/>
    </source>
</evidence>
<dbReference type="SMART" id="SM00490">
    <property type="entry name" value="HELICc"/>
    <property type="match status" value="1"/>
</dbReference>
<dbReference type="OrthoDB" id="9815222at2"/>
<dbReference type="PROSITE" id="PS51194">
    <property type="entry name" value="HELICASE_CTER"/>
    <property type="match status" value="1"/>
</dbReference>
<dbReference type="AlphaFoldDB" id="A0A7X1Z6T9"/>
<keyword evidence="8" id="KW-1185">Reference proteome</keyword>
<dbReference type="InterPro" id="IPR050474">
    <property type="entry name" value="Hel308_SKI2-like"/>
</dbReference>
<evidence type="ECO:0000313" key="7">
    <source>
        <dbReference type="EMBL" id="MQW38743.1"/>
    </source>
</evidence>
<keyword evidence="2" id="KW-0378">Hydrolase</keyword>
<dbReference type="InterPro" id="IPR001650">
    <property type="entry name" value="Helicase_C-like"/>
</dbReference>
<dbReference type="GO" id="GO:0004386">
    <property type="term" value="F:helicase activity"/>
    <property type="evidence" value="ECO:0007669"/>
    <property type="project" value="UniProtKB-KW"/>
</dbReference>
<dbReference type="RefSeq" id="WP_153495167.1">
    <property type="nucleotide sequence ID" value="NZ_CBCRWP010000001.1"/>
</dbReference>
<dbReference type="GO" id="GO:0005524">
    <property type="term" value="F:ATP binding"/>
    <property type="evidence" value="ECO:0007669"/>
    <property type="project" value="UniProtKB-KW"/>
</dbReference>
<dbReference type="PANTHER" id="PTHR47961:SF6">
    <property type="entry name" value="DNA-DIRECTED DNA POLYMERASE"/>
    <property type="match status" value="1"/>
</dbReference>
<protein>
    <submittedName>
        <fullName evidence="7">DEAD/DEAH box helicase</fullName>
    </submittedName>
</protein>
<evidence type="ECO:0000256" key="3">
    <source>
        <dbReference type="ARBA" id="ARBA00022806"/>
    </source>
</evidence>
<dbReference type="Proteomes" id="UP000439550">
    <property type="component" value="Unassembled WGS sequence"/>
</dbReference>
<proteinExistence type="predicted"/>
<evidence type="ECO:0000256" key="4">
    <source>
        <dbReference type="ARBA" id="ARBA00022840"/>
    </source>
</evidence>